<feature type="domain" description="N-acetyltransferase" evidence="10">
    <location>
        <begin position="1"/>
        <end position="150"/>
    </location>
</feature>
<comment type="catalytic activity">
    <reaction evidence="8 9">
        <text>kanamycin B + acetyl-CoA = N(6')-acetylkanamycin B + CoA + H(+)</text>
        <dbReference type="Rhea" id="RHEA:16449"/>
        <dbReference type="ChEBI" id="CHEBI:15378"/>
        <dbReference type="ChEBI" id="CHEBI:57287"/>
        <dbReference type="ChEBI" id="CHEBI:57288"/>
        <dbReference type="ChEBI" id="CHEBI:58390"/>
        <dbReference type="ChEBI" id="CHEBI:58549"/>
        <dbReference type="EC" id="2.3.1.82"/>
    </reaction>
</comment>
<comment type="function">
    <text evidence="9">Catalyzes the transfer of an acetyl group from acetyl-CoA to the 6'-amino group of aminoglycoside molecules conferring resistance to antibiotics containing the purpurosamine ring.</text>
</comment>
<dbReference type="NCBIfam" id="NF043067">
    <property type="entry name" value="AAC_6p_group_E"/>
    <property type="match status" value="1"/>
</dbReference>
<evidence type="ECO:0000256" key="8">
    <source>
        <dbReference type="ARBA" id="ARBA00048923"/>
    </source>
</evidence>
<dbReference type="InterPro" id="IPR000182">
    <property type="entry name" value="GNAT_dom"/>
</dbReference>
<dbReference type="PANTHER" id="PTHR43072">
    <property type="entry name" value="N-ACETYLTRANSFERASE"/>
    <property type="match status" value="1"/>
</dbReference>
<dbReference type="Pfam" id="PF00583">
    <property type="entry name" value="Acetyltransf_1"/>
    <property type="match status" value="1"/>
</dbReference>
<evidence type="ECO:0000256" key="5">
    <source>
        <dbReference type="ARBA" id="ARBA00023251"/>
    </source>
</evidence>
<comment type="caution">
    <text evidence="11">The sequence shown here is derived from an EMBL/GenBank/DDBJ whole genome shotgun (WGS) entry which is preliminary data.</text>
</comment>
<evidence type="ECO:0000256" key="1">
    <source>
        <dbReference type="ARBA" id="ARBA00011738"/>
    </source>
</evidence>
<dbReference type="SUPFAM" id="SSF55729">
    <property type="entry name" value="Acyl-CoA N-acyltransferases (Nat)"/>
    <property type="match status" value="1"/>
</dbReference>
<dbReference type="AlphaFoldDB" id="A0A7Z0VR14"/>
<dbReference type="InterPro" id="IPR024170">
    <property type="entry name" value="Aminoglycoside_N6-AcTrfrase"/>
</dbReference>
<dbReference type="InterPro" id="IPR016181">
    <property type="entry name" value="Acyl_CoA_acyltransferase"/>
</dbReference>
<keyword evidence="5 9" id="KW-0046">Antibiotic resistance</keyword>
<accession>A0A7Z0VR14</accession>
<dbReference type="PANTHER" id="PTHR43072:SF23">
    <property type="entry name" value="UPF0039 PROTEIN C11D3.02C"/>
    <property type="match status" value="1"/>
</dbReference>
<reference evidence="11 12" key="1">
    <citation type="submission" date="2016-06" db="EMBL/GenBank/DDBJ databases">
        <title>Genome sequence of endosymbiont of Candidatus Endolucinida thiodiazotropha.</title>
        <authorList>
            <person name="Poehlein A."/>
            <person name="Koenig S."/>
            <person name="Heiden S.E."/>
            <person name="Thuermer A."/>
            <person name="Voget S."/>
            <person name="Daniel R."/>
            <person name="Markert S."/>
            <person name="Gros O."/>
            <person name="Schweder T."/>
        </authorList>
    </citation>
    <scope>NUCLEOTIDE SEQUENCE [LARGE SCALE GENOMIC DNA]</scope>
    <source>
        <strain evidence="11 12">COS</strain>
    </source>
</reference>
<evidence type="ECO:0000256" key="2">
    <source>
        <dbReference type="ARBA" id="ARBA00012888"/>
    </source>
</evidence>
<evidence type="ECO:0000256" key="4">
    <source>
        <dbReference type="ARBA" id="ARBA00022679"/>
    </source>
</evidence>
<proteinExistence type="predicted"/>
<dbReference type="RefSeq" id="WP_069120593.1">
    <property type="nucleotide sequence ID" value="NZ_MARB01000001.1"/>
</dbReference>
<evidence type="ECO:0000313" key="11">
    <source>
        <dbReference type="EMBL" id="ODJ89629.1"/>
    </source>
</evidence>
<evidence type="ECO:0000256" key="3">
    <source>
        <dbReference type="ARBA" id="ARBA00017677"/>
    </source>
</evidence>
<dbReference type="Gene3D" id="3.40.630.30">
    <property type="match status" value="1"/>
</dbReference>
<organism evidence="11 12">
    <name type="scientific">Candidatus Thiodiazotropha endolucinida</name>
    <dbReference type="NCBI Taxonomy" id="1655433"/>
    <lineage>
        <taxon>Bacteria</taxon>
        <taxon>Pseudomonadati</taxon>
        <taxon>Pseudomonadota</taxon>
        <taxon>Gammaproteobacteria</taxon>
        <taxon>Chromatiales</taxon>
        <taxon>Sedimenticolaceae</taxon>
        <taxon>Candidatus Thiodiazotropha</taxon>
    </lineage>
</organism>
<keyword evidence="6 9" id="KW-0012">Acyltransferase</keyword>
<dbReference type="PIRSF" id="PIRSF000452">
    <property type="entry name" value="6-N-acetyltransf"/>
    <property type="match status" value="1"/>
</dbReference>
<keyword evidence="12" id="KW-1185">Reference proteome</keyword>
<evidence type="ECO:0000256" key="7">
    <source>
        <dbReference type="ARBA" id="ARBA00029660"/>
    </source>
</evidence>
<evidence type="ECO:0000313" key="12">
    <source>
        <dbReference type="Proteomes" id="UP000094769"/>
    </source>
</evidence>
<keyword evidence="4 9" id="KW-0808">Transferase</keyword>
<dbReference type="EC" id="2.3.1.82" evidence="2 9"/>
<dbReference type="GO" id="GO:0047663">
    <property type="term" value="F:aminoglycoside 6'-N-acetyltransferase activity"/>
    <property type="evidence" value="ECO:0007669"/>
    <property type="project" value="UniProtKB-EC"/>
</dbReference>
<evidence type="ECO:0000259" key="10">
    <source>
        <dbReference type="PROSITE" id="PS51186"/>
    </source>
</evidence>
<evidence type="ECO:0000256" key="9">
    <source>
        <dbReference type="PIRNR" id="PIRNR000452"/>
    </source>
</evidence>
<dbReference type="CDD" id="cd04301">
    <property type="entry name" value="NAT_SF"/>
    <property type="match status" value="1"/>
</dbReference>
<dbReference type="EMBL" id="MARB01000001">
    <property type="protein sequence ID" value="ODJ89629.1"/>
    <property type="molecule type" value="Genomic_DNA"/>
</dbReference>
<dbReference type="GO" id="GO:0046677">
    <property type="term" value="P:response to antibiotic"/>
    <property type="evidence" value="ECO:0007669"/>
    <property type="project" value="UniProtKB-KW"/>
</dbReference>
<comment type="subunit">
    <text evidence="1 9">Homodimer.</text>
</comment>
<name>A0A7Z0VR14_9GAMM</name>
<dbReference type="PROSITE" id="PS51186">
    <property type="entry name" value="GNAT"/>
    <property type="match status" value="1"/>
</dbReference>
<evidence type="ECO:0000256" key="6">
    <source>
        <dbReference type="ARBA" id="ARBA00023315"/>
    </source>
</evidence>
<protein>
    <recommendedName>
        <fullName evidence="3 9">Aminoglycoside N(6')-acetyltransferase type 1</fullName>
        <ecNumber evidence="2 9">2.3.1.82</ecNumber>
    </recommendedName>
    <alternativeName>
        <fullName evidence="7 9">Aminoglycoside resistance protein</fullName>
    </alternativeName>
</protein>
<dbReference type="Proteomes" id="UP000094769">
    <property type="component" value="Unassembled WGS sequence"/>
</dbReference>
<dbReference type="OrthoDB" id="5358891at2"/>
<sequence>MAIREIVKSDLKQWSKMRTSLWPNTQDNHLSEINEFFSGESIDIDQVYVAVFDEQAVGFIELNLRNFAEGSRHPLVPYVEAWYVEPEHRGMGYGKALMRQAEEWALAQGCTELASDTEITNHQSIAMHRHLGFEETESIVCFLKKLNTID</sequence>
<gene>
    <name evidence="11" type="ORF">CODIS_01890</name>
</gene>